<dbReference type="GO" id="GO:0016740">
    <property type="term" value="F:transferase activity"/>
    <property type="evidence" value="ECO:0007669"/>
    <property type="project" value="UniProtKB-KW"/>
</dbReference>
<keyword evidence="1" id="KW-0472">Membrane</keyword>
<feature type="transmembrane region" description="Helical" evidence="1">
    <location>
        <begin position="180"/>
        <end position="206"/>
    </location>
</feature>
<feature type="transmembrane region" description="Helical" evidence="1">
    <location>
        <begin position="326"/>
        <end position="344"/>
    </location>
</feature>
<feature type="transmembrane region" description="Helical" evidence="1">
    <location>
        <begin position="150"/>
        <end position="168"/>
    </location>
</feature>
<reference evidence="3" key="1">
    <citation type="submission" date="2016-11" db="EMBL/GenBank/DDBJ databases">
        <authorList>
            <person name="Varghese N."/>
            <person name="Submissions S."/>
        </authorList>
    </citation>
    <scope>NUCLEOTIDE SEQUENCE [LARGE SCALE GENOMIC DNA]</scope>
    <source>
        <strain evidence="3">DSM 9756</strain>
    </source>
</reference>
<feature type="transmembrane region" description="Helical" evidence="1">
    <location>
        <begin position="302"/>
        <end position="319"/>
    </location>
</feature>
<accession>A0A1M4WWZ0</accession>
<feature type="transmembrane region" description="Helical" evidence="1">
    <location>
        <begin position="73"/>
        <end position="90"/>
    </location>
</feature>
<dbReference type="STRING" id="1121391.SAMN02745206_00922"/>
<evidence type="ECO:0000256" key="1">
    <source>
        <dbReference type="SAM" id="Phobius"/>
    </source>
</evidence>
<feature type="transmembrane region" description="Helical" evidence="1">
    <location>
        <begin position="350"/>
        <end position="369"/>
    </location>
</feature>
<protein>
    <submittedName>
        <fullName evidence="2">Glucosyl transferase GtrII</fullName>
    </submittedName>
</protein>
<dbReference type="EMBL" id="FQVB01000008">
    <property type="protein sequence ID" value="SHE85764.1"/>
    <property type="molecule type" value="Genomic_DNA"/>
</dbReference>
<proteinExistence type="predicted"/>
<keyword evidence="1" id="KW-0812">Transmembrane</keyword>
<organism evidence="2 3">
    <name type="scientific">Desulfacinum infernum DSM 9756</name>
    <dbReference type="NCBI Taxonomy" id="1121391"/>
    <lineage>
        <taxon>Bacteria</taxon>
        <taxon>Pseudomonadati</taxon>
        <taxon>Thermodesulfobacteriota</taxon>
        <taxon>Syntrophobacteria</taxon>
        <taxon>Syntrophobacterales</taxon>
        <taxon>Syntrophobacteraceae</taxon>
        <taxon>Desulfacinum</taxon>
    </lineage>
</organism>
<keyword evidence="2" id="KW-0808">Transferase</keyword>
<keyword evidence="1" id="KW-1133">Transmembrane helix</keyword>
<dbReference type="AlphaFoldDB" id="A0A1M4WWZ0"/>
<gene>
    <name evidence="2" type="ORF">SAMN02745206_00922</name>
</gene>
<feature type="transmembrane region" description="Helical" evidence="1">
    <location>
        <begin position="226"/>
        <end position="251"/>
    </location>
</feature>
<feature type="transmembrane region" description="Helical" evidence="1">
    <location>
        <begin position="102"/>
        <end position="120"/>
    </location>
</feature>
<feature type="transmembrane region" description="Helical" evidence="1">
    <location>
        <begin position="38"/>
        <end position="61"/>
    </location>
</feature>
<dbReference type="Pfam" id="PF14264">
    <property type="entry name" value="Glucos_trans_II"/>
    <property type="match status" value="1"/>
</dbReference>
<dbReference type="Proteomes" id="UP000184076">
    <property type="component" value="Unassembled WGS sequence"/>
</dbReference>
<sequence>MAGKLPVGLTSLGGLGDTPIERRLTPWWDAIDPAYKKAFAAIFCCSVLAFGFELFNLTLHHDDLNHLMVQKPLVGYYLGRFGHAWLFYYVQGGRFVPLLDTVVGTSLMGLYGLVVGHFWGARKTLDLALIGCILSVFPYMAHVYQYNSVMIAYPLAHLLSALAVILSVRKPVLSVPAAAFLYILAFSIYQSVLANAVTIFLLWIVIKVLFFDGDRRTFLCDLVRPCVTAILSLLVGGSLYALIIFFMNIPFDASQGADRAFSLTYRLQHPEEMLAAMKSVFQGTRAFFMWPENYFPNVVKRIQLLLILLAVYGCGRLVVKRPEKALALALFFTACFTPRTLQILHPRANYHVLTLTAYALVVAGAFWIVSCSWRRPLARNVAVLLSIILVLGYAAQCNWISTVNYLNTLSHYSTLTQVLARLRSLPDTQWDGKTVAVVGSYNMPSTFPFKPATGVATEFMDARHMRQLASLMRDEAVFIQADSSMPQVLSYASSHPPWPKPGSVGVVNGMGVVVFSKD</sequence>
<evidence type="ECO:0000313" key="2">
    <source>
        <dbReference type="EMBL" id="SHE85764.1"/>
    </source>
</evidence>
<feature type="transmembrane region" description="Helical" evidence="1">
    <location>
        <begin position="381"/>
        <end position="401"/>
    </location>
</feature>
<dbReference type="InterPro" id="IPR025686">
    <property type="entry name" value="Glucos_trans_II"/>
</dbReference>
<keyword evidence="3" id="KW-1185">Reference proteome</keyword>
<name>A0A1M4WWZ0_9BACT</name>
<evidence type="ECO:0000313" key="3">
    <source>
        <dbReference type="Proteomes" id="UP000184076"/>
    </source>
</evidence>
<dbReference type="RefSeq" id="WP_073037436.1">
    <property type="nucleotide sequence ID" value="NZ_FQVB01000008.1"/>
</dbReference>